<accession>A0A060H5R5</accession>
<evidence type="ECO:0000313" key="1">
    <source>
        <dbReference type="EMBL" id="AIC10893.1"/>
    </source>
</evidence>
<proteinExistence type="predicted"/>
<sequence length="29" mass="3319">MILLLPKCIFAVYFFDGKFVVKQASELVV</sequence>
<dbReference type="Proteomes" id="UP000027215">
    <property type="component" value="Chromosome"/>
</dbReference>
<gene>
    <name evidence="1" type="ORF">D934_00250</name>
</gene>
<evidence type="ECO:0000313" key="2">
    <source>
        <dbReference type="Proteomes" id="UP000027215"/>
    </source>
</evidence>
<dbReference type="KEGG" id="xfs:D934_00250"/>
<dbReference type="AlphaFoldDB" id="A0A060H5R5"/>
<dbReference type="EMBL" id="CP006696">
    <property type="protein sequence ID" value="AIC10893.1"/>
    <property type="molecule type" value="Genomic_DNA"/>
</dbReference>
<name>A0A060H5R5_XYLFS</name>
<dbReference type="HOGENOM" id="CLU_3410538_0_0_6"/>
<dbReference type="PATRIC" id="fig|155920.8.peg.59"/>
<reference evidence="1 2" key="1">
    <citation type="submission" date="2013-08" db="EMBL/GenBank/DDBJ databases">
        <authorList>
            <person name="Stouthamer R."/>
            <person name="Nunney L."/>
        </authorList>
    </citation>
    <scope>NUCLEOTIDE SEQUENCE [LARGE SCALE GENOMIC DNA]</scope>
    <source>
        <strain evidence="2">ann-1</strain>
    </source>
</reference>
<protein>
    <submittedName>
        <fullName evidence="1">Uncharacterized protein</fullName>
    </submittedName>
</protein>
<organism evidence="1 2">
    <name type="scientific">Xylella fastidiosa subsp. sandyi Ann-1</name>
    <dbReference type="NCBI Taxonomy" id="155920"/>
    <lineage>
        <taxon>Bacteria</taxon>
        <taxon>Pseudomonadati</taxon>
        <taxon>Pseudomonadota</taxon>
        <taxon>Gammaproteobacteria</taxon>
        <taxon>Lysobacterales</taxon>
        <taxon>Lysobacteraceae</taxon>
        <taxon>Xylella</taxon>
    </lineage>
</organism>